<sequence>MMRTMDYAIFNELRLEDKLCDVIIEVNQFEFKAHKAVLCACSTYFCSLFNSTDEQRYQITGLLPDIVRLVIQYIYTCSVPISEDNVENLLQAANKFCIVGLAQACCEFLEVHLTPQNCISTWRVADVYSCSNLRYHSYRYILHHFEEIAHASNEFLELSCAELHDIIDEDELNVRVEDTVFESIMRWIAHSPSERQHFISFLLPKVRMGLMNADYFMDNVKNDTLVKGREECNRIILEGMKALFDFSMNRSQPNFSNSLSRPRLPFAVLLAIGGWSGSVPTNAIESYDARAGCWVNVTLEEESPRAYHGAVYLNGFVYCLGGYNSMEYFSSVRKYNPVTLTWHEVAPMYFRRCYVSVAVLDGYIYAMGGLDGHVRLNTAERYKPETNQWSLISHMHEQRSDASATTLHGKVYICGGFNGQDCLFTAEFYSPKSNQWTEITPMSSRRSGLGVIAYGEEIYVVGGFDGVSRLRSADAYDPLTNGWRAVPDMITARSNFGIEVLDGRLFVVGGFNGTTTTDYAECYDDRADEWSVVHCMAFYRSALSCCVVPDLANVARYAVPRRRRRPARPPSRPPRPTTPPLPPLTFAFIRAPSTAEAHLFTLVVHGDVRCICALAGFALKKFS</sequence>
<dbReference type="PROSITE" id="PS50097">
    <property type="entry name" value="BTB"/>
    <property type="match status" value="1"/>
</dbReference>
<dbReference type="Gene3D" id="2.120.10.80">
    <property type="entry name" value="Kelch-type beta propeller"/>
    <property type="match status" value="1"/>
</dbReference>
<name>A0A9D3LND7_ANGAN</name>
<feature type="domain" description="BTB" evidence="4">
    <location>
        <begin position="20"/>
        <end position="83"/>
    </location>
</feature>
<dbReference type="AlphaFoldDB" id="A0A9D3LND7"/>
<dbReference type="InterPro" id="IPR006652">
    <property type="entry name" value="Kelch_1"/>
</dbReference>
<dbReference type="InterPro" id="IPR015915">
    <property type="entry name" value="Kelch-typ_b-propeller"/>
</dbReference>
<dbReference type="Proteomes" id="UP001044222">
    <property type="component" value="Chromosome 16"/>
</dbReference>
<feature type="compositionally biased region" description="Pro residues" evidence="3">
    <location>
        <begin position="568"/>
        <end position="583"/>
    </location>
</feature>
<dbReference type="PANTHER" id="PTHR24412">
    <property type="entry name" value="KELCH PROTEIN"/>
    <property type="match status" value="1"/>
</dbReference>
<dbReference type="SUPFAM" id="SSF117281">
    <property type="entry name" value="Kelch motif"/>
    <property type="match status" value="1"/>
</dbReference>
<evidence type="ECO:0000313" key="5">
    <source>
        <dbReference type="EMBL" id="KAG5833899.1"/>
    </source>
</evidence>
<dbReference type="InterPro" id="IPR017096">
    <property type="entry name" value="BTB-kelch_protein"/>
</dbReference>
<keyword evidence="2" id="KW-0677">Repeat</keyword>
<evidence type="ECO:0000259" key="4">
    <source>
        <dbReference type="PROSITE" id="PS50097"/>
    </source>
</evidence>
<dbReference type="InterPro" id="IPR011333">
    <property type="entry name" value="SKP1/BTB/POZ_sf"/>
</dbReference>
<dbReference type="Pfam" id="PF07707">
    <property type="entry name" value="BACK"/>
    <property type="match status" value="1"/>
</dbReference>
<dbReference type="SMART" id="SM00225">
    <property type="entry name" value="BTB"/>
    <property type="match status" value="1"/>
</dbReference>
<dbReference type="Pfam" id="PF00651">
    <property type="entry name" value="BTB"/>
    <property type="match status" value="1"/>
</dbReference>
<accession>A0A9D3LND7</accession>
<evidence type="ECO:0000256" key="3">
    <source>
        <dbReference type="SAM" id="MobiDB-lite"/>
    </source>
</evidence>
<comment type="caution">
    <text evidence="5">The sequence shown here is derived from an EMBL/GenBank/DDBJ whole genome shotgun (WGS) entry which is preliminary data.</text>
</comment>
<gene>
    <name evidence="5" type="ORF">ANANG_G00280800</name>
</gene>
<dbReference type="SMART" id="SM00875">
    <property type="entry name" value="BACK"/>
    <property type="match status" value="1"/>
</dbReference>
<dbReference type="Gene3D" id="1.25.40.420">
    <property type="match status" value="1"/>
</dbReference>
<keyword evidence="1" id="KW-0880">Kelch repeat</keyword>
<dbReference type="PIRSF" id="PIRSF037037">
    <property type="entry name" value="Kelch-like_protein_gigaxonin"/>
    <property type="match status" value="1"/>
</dbReference>
<dbReference type="Pfam" id="PF01344">
    <property type="entry name" value="Kelch_1"/>
    <property type="match status" value="5"/>
</dbReference>
<evidence type="ECO:0000256" key="1">
    <source>
        <dbReference type="ARBA" id="ARBA00022441"/>
    </source>
</evidence>
<protein>
    <recommendedName>
        <fullName evidence="4">BTB domain-containing protein</fullName>
    </recommendedName>
</protein>
<dbReference type="EMBL" id="JAFIRN010000016">
    <property type="protein sequence ID" value="KAG5833899.1"/>
    <property type="molecule type" value="Genomic_DNA"/>
</dbReference>
<dbReference type="CDD" id="cd18450">
    <property type="entry name" value="BACK_KLHL10"/>
    <property type="match status" value="1"/>
</dbReference>
<dbReference type="SUPFAM" id="SSF54695">
    <property type="entry name" value="POZ domain"/>
    <property type="match status" value="1"/>
</dbReference>
<proteinExistence type="predicted"/>
<organism evidence="5 6">
    <name type="scientific">Anguilla anguilla</name>
    <name type="common">European freshwater eel</name>
    <name type="synonym">Muraena anguilla</name>
    <dbReference type="NCBI Taxonomy" id="7936"/>
    <lineage>
        <taxon>Eukaryota</taxon>
        <taxon>Metazoa</taxon>
        <taxon>Chordata</taxon>
        <taxon>Craniata</taxon>
        <taxon>Vertebrata</taxon>
        <taxon>Euteleostomi</taxon>
        <taxon>Actinopterygii</taxon>
        <taxon>Neopterygii</taxon>
        <taxon>Teleostei</taxon>
        <taxon>Anguilliformes</taxon>
        <taxon>Anguillidae</taxon>
        <taxon>Anguilla</taxon>
    </lineage>
</organism>
<evidence type="ECO:0000313" key="6">
    <source>
        <dbReference type="Proteomes" id="UP001044222"/>
    </source>
</evidence>
<keyword evidence="6" id="KW-1185">Reference proteome</keyword>
<dbReference type="InterPro" id="IPR000210">
    <property type="entry name" value="BTB/POZ_dom"/>
</dbReference>
<dbReference type="InterPro" id="IPR011705">
    <property type="entry name" value="BACK"/>
</dbReference>
<dbReference type="PANTHER" id="PTHR24412:SF172">
    <property type="entry name" value="KELCH-LIKE PROTEIN 10"/>
    <property type="match status" value="1"/>
</dbReference>
<reference evidence="5" key="1">
    <citation type="submission" date="2021-01" db="EMBL/GenBank/DDBJ databases">
        <title>A chromosome-scale assembly of European eel, Anguilla anguilla.</title>
        <authorList>
            <person name="Henkel C."/>
            <person name="Jong-Raadsen S.A."/>
            <person name="Dufour S."/>
            <person name="Weltzien F.-A."/>
            <person name="Palstra A.P."/>
            <person name="Pelster B."/>
            <person name="Spaink H.P."/>
            <person name="Van Den Thillart G.E."/>
            <person name="Jansen H."/>
            <person name="Zahm M."/>
            <person name="Klopp C."/>
            <person name="Cedric C."/>
            <person name="Louis A."/>
            <person name="Berthelot C."/>
            <person name="Parey E."/>
            <person name="Roest Crollius H."/>
            <person name="Montfort J."/>
            <person name="Robinson-Rechavi M."/>
            <person name="Bucao C."/>
            <person name="Bouchez O."/>
            <person name="Gislard M."/>
            <person name="Lluch J."/>
            <person name="Milhes M."/>
            <person name="Lampietro C."/>
            <person name="Lopez Roques C."/>
            <person name="Donnadieu C."/>
            <person name="Braasch I."/>
            <person name="Desvignes T."/>
            <person name="Postlethwait J."/>
            <person name="Bobe J."/>
            <person name="Guiguen Y."/>
            <person name="Dirks R."/>
        </authorList>
    </citation>
    <scope>NUCLEOTIDE SEQUENCE</scope>
    <source>
        <strain evidence="5">Tag_6206</strain>
        <tissue evidence="5">Liver</tissue>
    </source>
</reference>
<evidence type="ECO:0000256" key="2">
    <source>
        <dbReference type="ARBA" id="ARBA00022737"/>
    </source>
</evidence>
<feature type="region of interest" description="Disordered" evidence="3">
    <location>
        <begin position="562"/>
        <end position="583"/>
    </location>
</feature>
<dbReference type="Gene3D" id="3.30.710.10">
    <property type="entry name" value="Potassium Channel Kv1.1, Chain A"/>
    <property type="match status" value="1"/>
</dbReference>
<dbReference type="FunFam" id="1.25.40.420:FF:000001">
    <property type="entry name" value="Kelch-like family member 12"/>
    <property type="match status" value="1"/>
</dbReference>
<dbReference type="SMART" id="SM00612">
    <property type="entry name" value="Kelch"/>
    <property type="match status" value="6"/>
</dbReference>